<dbReference type="EMBL" id="JABFEE010000010">
    <property type="protein sequence ID" value="MBA1835921.1"/>
    <property type="molecule type" value="Genomic_DNA"/>
</dbReference>
<evidence type="ECO:0000256" key="1">
    <source>
        <dbReference type="SAM" id="SignalP"/>
    </source>
</evidence>
<dbReference type="Proteomes" id="UP000581408">
    <property type="component" value="Unassembled WGS sequence"/>
</dbReference>
<keyword evidence="1" id="KW-0732">Signal</keyword>
<dbReference type="Proteomes" id="UP000577408">
    <property type="component" value="Unassembled WGS sequence"/>
</dbReference>
<name>A0A7V9A0U3_9CORY</name>
<feature type="chain" id="PRO_5044661468" description="Secreted protein" evidence="1">
    <location>
        <begin position="32"/>
        <end position="469"/>
    </location>
</feature>
<evidence type="ECO:0000313" key="5">
    <source>
        <dbReference type="Proteomes" id="UP000581408"/>
    </source>
</evidence>
<comment type="caution">
    <text evidence="3">The sequence shown here is derived from an EMBL/GenBank/DDBJ whole genome shotgun (WGS) entry which is preliminary data.</text>
</comment>
<sequence>MRAFRIAGAAKAAIAAVAAVAIAGSGITATAQTFEESYPETPATNSALPIIHTYRGSDHLKANVLNPRPVCNSTEDYRTIVYKVKDNFLPVGTISTTNLSDSAIPLSQDLSRTQTISASVNGSKTETLTLGGSGSKDGLQGNIGYSLAKSLGWDVSGSLSWSVGQKIGPYDVPAGNTGEATYGFRTVTMTGTQQRCRPNGTWATPTAWIANMPIKNEVRVKNYSTPAGSWAPNKGTQVTDTVENPNPAYNEDVKKIETGANLDDVTAVGNDEATDVTNDDIANEGAEVINEVEENAADEVNEVVDKQTDAQRDLDLQPYFTASSWKVPGAAGSVALRVKNTGAKRYWGEFPALTFRVEVGTEAGPEGVDRLITTTRYNGTHIRDLGYDFDRGIRTFEVTLSNPILAGDEMLLGAFSFGDGNTKEGRLYNYMKVTQTGRLAGDTSFYNDQDVDSRDVTVSDFNKKIRGVF</sequence>
<reference evidence="4 5" key="1">
    <citation type="submission" date="2020-05" db="EMBL/GenBank/DDBJ databases">
        <title>Descriptions of Corynebacterium xxxx sp. nov., Corynebacterium yyyy sp. nov. and Corynebacterium zzzz sp. nov.</title>
        <authorList>
            <person name="Zhang G."/>
        </authorList>
    </citation>
    <scope>NUCLEOTIDE SEQUENCE [LARGE SCALE GENOMIC DNA]</scope>
    <source>
        <strain evidence="4">zg-913</strain>
        <strain evidence="3">Zg-913</strain>
        <strain evidence="5">zg-915</strain>
        <strain evidence="2">Zg-915</strain>
    </source>
</reference>
<dbReference type="EMBL" id="JABFED010000001">
    <property type="protein sequence ID" value="MBA1836496.1"/>
    <property type="molecule type" value="Genomic_DNA"/>
</dbReference>
<keyword evidence="4" id="KW-1185">Reference proteome</keyword>
<accession>A0A7V9A0U3</accession>
<evidence type="ECO:0000313" key="3">
    <source>
        <dbReference type="EMBL" id="MBA1836496.1"/>
    </source>
</evidence>
<dbReference type="AlphaFoldDB" id="A0A7V9A0U3"/>
<dbReference type="RefSeq" id="WP_181191227.1">
    <property type="nucleotide sequence ID" value="NZ_JABFED010000001.1"/>
</dbReference>
<organism evidence="3 4">
    <name type="scientific">Corynebacterium wankanglinii</name>
    <dbReference type="NCBI Taxonomy" id="2735136"/>
    <lineage>
        <taxon>Bacteria</taxon>
        <taxon>Bacillati</taxon>
        <taxon>Actinomycetota</taxon>
        <taxon>Actinomycetes</taxon>
        <taxon>Mycobacteriales</taxon>
        <taxon>Corynebacteriaceae</taxon>
        <taxon>Corynebacterium</taxon>
    </lineage>
</organism>
<evidence type="ECO:0000313" key="4">
    <source>
        <dbReference type="Proteomes" id="UP000577408"/>
    </source>
</evidence>
<evidence type="ECO:0000313" key="2">
    <source>
        <dbReference type="EMBL" id="MBA1835921.1"/>
    </source>
</evidence>
<feature type="signal peptide" evidence="1">
    <location>
        <begin position="1"/>
        <end position="31"/>
    </location>
</feature>
<evidence type="ECO:0008006" key="6">
    <source>
        <dbReference type="Google" id="ProtNLM"/>
    </source>
</evidence>
<protein>
    <recommendedName>
        <fullName evidence="6">Secreted protein</fullName>
    </recommendedName>
</protein>
<proteinExistence type="predicted"/>
<accession>A0A838CL32</accession>
<gene>
    <name evidence="3" type="ORF">HMA55_00960</name>
    <name evidence="2" type="ORF">HMC16_09395</name>
</gene>